<feature type="region of interest" description="Disordered" evidence="1">
    <location>
        <begin position="89"/>
        <end position="109"/>
    </location>
</feature>
<dbReference type="EMBL" id="BK016212">
    <property type="protein sequence ID" value="DAG02621.1"/>
    <property type="molecule type" value="Genomic_DNA"/>
</dbReference>
<reference evidence="2" key="1">
    <citation type="journal article" date="2021" name="Proc. Natl. Acad. Sci. U.S.A.">
        <title>A Catalog of Tens of Thousands of Viruses from Human Metagenomes Reveals Hidden Associations with Chronic Diseases.</title>
        <authorList>
            <person name="Tisza M.J."/>
            <person name="Buck C.B."/>
        </authorList>
    </citation>
    <scope>NUCLEOTIDE SEQUENCE</scope>
    <source>
        <strain evidence="2">CtUXy6</strain>
    </source>
</reference>
<protein>
    <submittedName>
        <fullName evidence="2">Uncharacterized protein</fullName>
    </submittedName>
</protein>
<evidence type="ECO:0000256" key="1">
    <source>
        <dbReference type="SAM" id="MobiDB-lite"/>
    </source>
</evidence>
<name>A0A8S5V7E5_9CAUD</name>
<sequence length="302" mass="34294">MLNNVNTSVERIIAKIDNDFNPDGSDWIPRVIAWTIDAMSQLDVLRYVPKRRKLAVINRIARSYCPLSDRELKVYDSNSCEIKRLTGGSKGCSCTSSTGGRPSGQGYYNKPTDRDNPDCVVYPPCDCGASDRVSVVDTGYTGKETYGSIAIHTNSDVPAYQHIVHEETYSTPRKGSEDRNYVLICGDTIELNYDTDCIEIESLEVETEYSDYYKCDVPVIPNNGILIEAIGFYCMYKMLCRGMKHPVFNLNASQYGTNPYYQWMQLKDKARAGVIVDMQKQTGNDDSNAWRSYFYNYTFPKR</sequence>
<feature type="compositionally biased region" description="Low complexity" evidence="1">
    <location>
        <begin position="91"/>
        <end position="100"/>
    </location>
</feature>
<accession>A0A8S5V7E5</accession>
<organism evidence="2">
    <name type="scientific">CrAss-like virus sp. ctUXy6</name>
    <dbReference type="NCBI Taxonomy" id="2825835"/>
    <lineage>
        <taxon>Viruses</taxon>
        <taxon>Duplodnaviria</taxon>
        <taxon>Heunggongvirae</taxon>
        <taxon>Uroviricota</taxon>
        <taxon>Caudoviricetes</taxon>
        <taxon>Crassvirales</taxon>
    </lineage>
</organism>
<evidence type="ECO:0000313" key="2">
    <source>
        <dbReference type="EMBL" id="DAG02621.1"/>
    </source>
</evidence>
<proteinExistence type="predicted"/>